<accession>A0ABV3RX75</accession>
<reference evidence="1 2" key="1">
    <citation type="submission" date="2024-07" db="EMBL/GenBank/DDBJ databases">
        <title>Marimonas sp.nov., isolated from tidal-flat sediment.</title>
        <authorList>
            <person name="Jayan J.N."/>
            <person name="Lee S.S."/>
        </authorList>
    </citation>
    <scope>NUCLEOTIDE SEQUENCE [LARGE SCALE GENOMIC DNA]</scope>
    <source>
        <strain evidence="1 2">MJW-29</strain>
    </source>
</reference>
<proteinExistence type="predicted"/>
<gene>
    <name evidence="1" type="ORF">AB2B41_23870</name>
</gene>
<dbReference type="EMBL" id="JBFNXX010000310">
    <property type="protein sequence ID" value="MEW9922633.1"/>
    <property type="molecule type" value="Genomic_DNA"/>
</dbReference>
<feature type="non-terminal residue" evidence="1">
    <location>
        <position position="1"/>
    </location>
</feature>
<feature type="non-terminal residue" evidence="1">
    <location>
        <position position="73"/>
    </location>
</feature>
<dbReference type="Proteomes" id="UP001556098">
    <property type="component" value="Unassembled WGS sequence"/>
</dbReference>
<sequence length="73" mass="8386">TVFDTQDDIVERIVGSLFSEVREIEKGEILRRPPETLDVYELALRGVARKHRLNPVDSELARQDLSRAIELDP</sequence>
<organism evidence="1 2">
    <name type="scientific">Sulfitobacter sediminis</name>
    <dbReference type="NCBI Taxonomy" id="3234186"/>
    <lineage>
        <taxon>Bacteria</taxon>
        <taxon>Pseudomonadati</taxon>
        <taxon>Pseudomonadota</taxon>
        <taxon>Alphaproteobacteria</taxon>
        <taxon>Rhodobacterales</taxon>
        <taxon>Roseobacteraceae</taxon>
        <taxon>Sulfitobacter</taxon>
    </lineage>
</organism>
<comment type="caution">
    <text evidence="1">The sequence shown here is derived from an EMBL/GenBank/DDBJ whole genome shotgun (WGS) entry which is preliminary data.</text>
</comment>
<evidence type="ECO:0000313" key="1">
    <source>
        <dbReference type="EMBL" id="MEW9922633.1"/>
    </source>
</evidence>
<protein>
    <submittedName>
        <fullName evidence="1">Uncharacterized protein</fullName>
    </submittedName>
</protein>
<evidence type="ECO:0000313" key="2">
    <source>
        <dbReference type="Proteomes" id="UP001556098"/>
    </source>
</evidence>
<keyword evidence="2" id="KW-1185">Reference proteome</keyword>
<name>A0ABV3RX75_9RHOB</name>